<dbReference type="SUPFAM" id="SSF88723">
    <property type="entry name" value="PIN domain-like"/>
    <property type="match status" value="1"/>
</dbReference>
<keyword evidence="1 5" id="KW-1277">Toxin-antitoxin system</keyword>
<dbReference type="GO" id="GO:0090729">
    <property type="term" value="F:toxin activity"/>
    <property type="evidence" value="ECO:0007669"/>
    <property type="project" value="UniProtKB-KW"/>
</dbReference>
<evidence type="ECO:0000256" key="1">
    <source>
        <dbReference type="ARBA" id="ARBA00022649"/>
    </source>
</evidence>
<proteinExistence type="inferred from homology"/>
<dbReference type="HAMAP" id="MF_00265">
    <property type="entry name" value="VapC_Nob1"/>
    <property type="match status" value="1"/>
</dbReference>
<dbReference type="InterPro" id="IPR002716">
    <property type="entry name" value="PIN_dom"/>
</dbReference>
<evidence type="ECO:0000313" key="7">
    <source>
        <dbReference type="EMBL" id="SMB77784.1"/>
    </source>
</evidence>
<dbReference type="AlphaFoldDB" id="A0A1W1UAH1"/>
<protein>
    <recommendedName>
        <fullName evidence="5">Ribonuclease VapC</fullName>
        <shortName evidence="5">RNase VapC</shortName>
        <ecNumber evidence="5">3.1.-.-</ecNumber>
    </recommendedName>
    <alternativeName>
        <fullName evidence="5">Toxin VapC</fullName>
    </alternativeName>
</protein>
<evidence type="ECO:0000256" key="3">
    <source>
        <dbReference type="ARBA" id="ARBA00022723"/>
    </source>
</evidence>
<dbReference type="Pfam" id="PF01850">
    <property type="entry name" value="PIN"/>
    <property type="match status" value="1"/>
</dbReference>
<evidence type="ECO:0000259" key="6">
    <source>
        <dbReference type="Pfam" id="PF01850"/>
    </source>
</evidence>
<comment type="cofactor">
    <cofactor evidence="5">
        <name>Mg(2+)</name>
        <dbReference type="ChEBI" id="CHEBI:18420"/>
    </cofactor>
</comment>
<dbReference type="EMBL" id="FWWU01000001">
    <property type="protein sequence ID" value="SMB77784.1"/>
    <property type="molecule type" value="Genomic_DNA"/>
</dbReference>
<keyword evidence="2 5" id="KW-0540">Nuclease</keyword>
<dbReference type="GO" id="GO:0016787">
    <property type="term" value="F:hydrolase activity"/>
    <property type="evidence" value="ECO:0007669"/>
    <property type="project" value="UniProtKB-KW"/>
</dbReference>
<comment type="function">
    <text evidence="5">Toxic component of a toxin-antitoxin (TA) system. An RNase.</text>
</comment>
<dbReference type="InterPro" id="IPR022907">
    <property type="entry name" value="VapC_family"/>
</dbReference>
<dbReference type="EC" id="3.1.-.-" evidence="5"/>
<dbReference type="STRING" id="695939.SAMN00790413_03915"/>
<dbReference type="GO" id="GO:0000287">
    <property type="term" value="F:magnesium ion binding"/>
    <property type="evidence" value="ECO:0007669"/>
    <property type="project" value="UniProtKB-UniRule"/>
</dbReference>
<keyword evidence="8" id="KW-1185">Reference proteome</keyword>
<feature type="binding site" evidence="5">
    <location>
        <position position="8"/>
    </location>
    <ligand>
        <name>Mg(2+)</name>
        <dbReference type="ChEBI" id="CHEBI:18420"/>
    </ligand>
</feature>
<dbReference type="OrthoDB" id="70005at2"/>
<feature type="domain" description="PIN" evidence="6">
    <location>
        <begin position="5"/>
        <end position="122"/>
    </location>
</feature>
<keyword evidence="4 5" id="KW-0378">Hydrolase</keyword>
<dbReference type="Proteomes" id="UP000192582">
    <property type="component" value="Unassembled WGS sequence"/>
</dbReference>
<sequence>MSRPVLLDASAIIAYIRKEPGGEEVLQALMQGKQDFLVSAVQLVEVEGKLVSDGSFTPEQVRSRIHRLGHLLEVVPFEARAQKAAGFYYARRRPYDLSLGDALCLGLAEVLGADVMTAEQTWATIPDLPFQVLLIRRPSGEGA</sequence>
<evidence type="ECO:0000256" key="4">
    <source>
        <dbReference type="ARBA" id="ARBA00022801"/>
    </source>
</evidence>
<dbReference type="InterPro" id="IPR029060">
    <property type="entry name" value="PIN-like_dom_sf"/>
</dbReference>
<evidence type="ECO:0000256" key="2">
    <source>
        <dbReference type="ARBA" id="ARBA00022722"/>
    </source>
</evidence>
<dbReference type="RefSeq" id="WP_084044973.1">
    <property type="nucleotide sequence ID" value="NZ_FWWU01000001.1"/>
</dbReference>
<dbReference type="GO" id="GO:0004540">
    <property type="term" value="F:RNA nuclease activity"/>
    <property type="evidence" value="ECO:0007669"/>
    <property type="project" value="InterPro"/>
</dbReference>
<reference evidence="7 8" key="1">
    <citation type="submission" date="2017-04" db="EMBL/GenBank/DDBJ databases">
        <authorList>
            <person name="Afonso C.L."/>
            <person name="Miller P.J."/>
            <person name="Scott M.A."/>
            <person name="Spackman E."/>
            <person name="Goraichik I."/>
            <person name="Dimitrov K.M."/>
            <person name="Suarez D.L."/>
            <person name="Swayne D.E."/>
        </authorList>
    </citation>
    <scope>NUCLEOTIDE SEQUENCE [LARGE SCALE GENOMIC DNA]</scope>
    <source>
        <strain evidence="7 8">KR-140</strain>
    </source>
</reference>
<organism evidence="7 8">
    <name type="scientific">Deinococcus hopiensis KR-140</name>
    <dbReference type="NCBI Taxonomy" id="695939"/>
    <lineage>
        <taxon>Bacteria</taxon>
        <taxon>Thermotogati</taxon>
        <taxon>Deinococcota</taxon>
        <taxon>Deinococci</taxon>
        <taxon>Deinococcales</taxon>
        <taxon>Deinococcaceae</taxon>
        <taxon>Deinococcus</taxon>
    </lineage>
</organism>
<evidence type="ECO:0000313" key="8">
    <source>
        <dbReference type="Proteomes" id="UP000192582"/>
    </source>
</evidence>
<keyword evidence="5" id="KW-0800">Toxin</keyword>
<keyword evidence="5" id="KW-0460">Magnesium</keyword>
<feature type="binding site" evidence="5">
    <location>
        <position position="101"/>
    </location>
    <ligand>
        <name>Mg(2+)</name>
        <dbReference type="ChEBI" id="CHEBI:18420"/>
    </ligand>
</feature>
<keyword evidence="3 5" id="KW-0479">Metal-binding</keyword>
<evidence type="ECO:0000256" key="5">
    <source>
        <dbReference type="HAMAP-Rule" id="MF_00265"/>
    </source>
</evidence>
<gene>
    <name evidence="5" type="primary">vapC</name>
    <name evidence="7" type="ORF">SAMN00790413_03915</name>
</gene>
<accession>A0A1W1UAH1</accession>
<comment type="similarity">
    <text evidence="5">Belongs to the PINc/VapC protein family.</text>
</comment>
<name>A0A1W1UAH1_9DEIO</name>
<dbReference type="Gene3D" id="3.40.50.1010">
    <property type="entry name" value="5'-nuclease"/>
    <property type="match status" value="1"/>
</dbReference>